<dbReference type="EC" id="1.14.19.3" evidence="1"/>
<proteinExistence type="predicted"/>
<keyword evidence="1" id="KW-0560">Oxidoreductase</keyword>
<dbReference type="AlphaFoldDB" id="X8EVP8"/>
<dbReference type="PATRIC" id="fig|1299334.3.peg.52"/>
<dbReference type="GO" id="GO:0016213">
    <property type="term" value="F:acyl-CoA 6-desaturase activity"/>
    <property type="evidence" value="ECO:0007669"/>
    <property type="project" value="UniProtKB-EC"/>
</dbReference>
<organism evidence="1">
    <name type="scientific">Mycobacterium xenopi 4042</name>
    <dbReference type="NCBI Taxonomy" id="1299334"/>
    <lineage>
        <taxon>Bacteria</taxon>
        <taxon>Bacillati</taxon>
        <taxon>Actinomycetota</taxon>
        <taxon>Actinomycetes</taxon>
        <taxon>Mycobacteriales</taxon>
        <taxon>Mycobacteriaceae</taxon>
        <taxon>Mycobacterium</taxon>
    </lineage>
</organism>
<name>X8EVP8_MYCXE</name>
<dbReference type="EMBL" id="JAOB01000003">
    <property type="protein sequence ID" value="EUA84987.1"/>
    <property type="molecule type" value="Genomic_DNA"/>
</dbReference>
<gene>
    <name evidence="1" type="ORF">I553_8415</name>
</gene>
<accession>X8EVP8</accession>
<sequence>MHRKCLPGLWTNAASALVLSQFRRHFRCSHADQITGTIHGFRLRRSRVTTHDHPHARPGRGLGRELDAIKERVMADLGERDAAYIRRVIKAQRVLEIGGRAVLFAGIVPPAWLAGTAMLALSKILDNMEIGHNVMHGQYDWMRDPSISGRSFEWDTACRQINGGTHTTTCTTPTPTSLGWTGISATASCE</sequence>
<evidence type="ECO:0000313" key="1">
    <source>
        <dbReference type="EMBL" id="EUA84987.1"/>
    </source>
</evidence>
<comment type="caution">
    <text evidence="1">The sequence shown here is derived from an EMBL/GenBank/DDBJ whole genome shotgun (WGS) entry which is preliminary data.</text>
</comment>
<protein>
    <submittedName>
        <fullName evidence="1">Linoleoyl-CoA desaturase domain protein</fullName>
        <ecNumber evidence="1">1.14.19.3</ecNumber>
    </submittedName>
</protein>
<reference evidence="1" key="1">
    <citation type="submission" date="2014-01" db="EMBL/GenBank/DDBJ databases">
        <authorList>
            <person name="Brown-Elliot B."/>
            <person name="Wallace R."/>
            <person name="Lenaerts A."/>
            <person name="Ordway D."/>
            <person name="DeGroote M.A."/>
            <person name="Parker T."/>
            <person name="Sizemore C."/>
            <person name="Tallon L.J."/>
            <person name="Sadzewicz L.K."/>
            <person name="Sengamalay N."/>
            <person name="Fraser C.M."/>
            <person name="Hine E."/>
            <person name="Shefchek K.A."/>
            <person name="Das S.P."/>
            <person name="Tettelin H."/>
        </authorList>
    </citation>
    <scope>NUCLEOTIDE SEQUENCE [LARGE SCALE GENOMIC DNA]</scope>
    <source>
        <strain evidence="1">4042</strain>
    </source>
</reference>